<feature type="transmembrane region" description="Helical" evidence="5">
    <location>
        <begin position="84"/>
        <end position="108"/>
    </location>
</feature>
<evidence type="ECO:0000259" key="6">
    <source>
        <dbReference type="PROSITE" id="PS50262"/>
    </source>
</evidence>
<keyword evidence="3 5" id="KW-1133">Transmembrane helix</keyword>
<dbReference type="SUPFAM" id="SSF81321">
    <property type="entry name" value="Family A G protein-coupled receptor-like"/>
    <property type="match status" value="1"/>
</dbReference>
<dbReference type="CDD" id="cd00637">
    <property type="entry name" value="7tm_classA_rhodopsin-like"/>
    <property type="match status" value="1"/>
</dbReference>
<dbReference type="GO" id="GO:0016020">
    <property type="term" value="C:membrane"/>
    <property type="evidence" value="ECO:0007669"/>
    <property type="project" value="UniProtKB-SubCell"/>
</dbReference>
<feature type="domain" description="G-protein coupled receptors family 1 profile" evidence="6">
    <location>
        <begin position="63"/>
        <end position="251"/>
    </location>
</feature>
<dbReference type="OrthoDB" id="5950040at2759"/>
<evidence type="ECO:0000256" key="4">
    <source>
        <dbReference type="ARBA" id="ARBA00023136"/>
    </source>
</evidence>
<dbReference type="InterPro" id="IPR000276">
    <property type="entry name" value="GPCR_Rhodpsn"/>
</dbReference>
<organism evidence="7 8">
    <name type="scientific">Desmophyllum pertusum</name>
    <dbReference type="NCBI Taxonomy" id="174260"/>
    <lineage>
        <taxon>Eukaryota</taxon>
        <taxon>Metazoa</taxon>
        <taxon>Cnidaria</taxon>
        <taxon>Anthozoa</taxon>
        <taxon>Hexacorallia</taxon>
        <taxon>Scleractinia</taxon>
        <taxon>Caryophylliina</taxon>
        <taxon>Caryophylliidae</taxon>
        <taxon>Desmophyllum</taxon>
    </lineage>
</organism>
<keyword evidence="2 5" id="KW-0812">Transmembrane</keyword>
<name>A0A9X0CS76_9CNID</name>
<dbReference type="AlphaFoldDB" id="A0A9X0CS76"/>
<feature type="transmembrane region" description="Helical" evidence="5">
    <location>
        <begin position="51"/>
        <end position="72"/>
    </location>
</feature>
<dbReference type="GO" id="GO:0004930">
    <property type="term" value="F:G protein-coupled receptor activity"/>
    <property type="evidence" value="ECO:0007669"/>
    <property type="project" value="InterPro"/>
</dbReference>
<feature type="transmembrane region" description="Helical" evidence="5">
    <location>
        <begin position="128"/>
        <end position="150"/>
    </location>
</feature>
<dbReference type="Proteomes" id="UP001163046">
    <property type="component" value="Unassembled WGS sequence"/>
</dbReference>
<dbReference type="PROSITE" id="PS50262">
    <property type="entry name" value="G_PROTEIN_RECEP_F1_2"/>
    <property type="match status" value="1"/>
</dbReference>
<evidence type="ECO:0000313" key="7">
    <source>
        <dbReference type="EMBL" id="KAJ7373755.1"/>
    </source>
</evidence>
<dbReference type="Pfam" id="PF00001">
    <property type="entry name" value="7tm_1"/>
    <property type="match status" value="1"/>
</dbReference>
<keyword evidence="8" id="KW-1185">Reference proteome</keyword>
<protein>
    <recommendedName>
        <fullName evidence="6">G-protein coupled receptors family 1 profile domain-containing protein</fullName>
    </recommendedName>
</protein>
<gene>
    <name evidence="7" type="ORF">OS493_011364</name>
</gene>
<dbReference type="EMBL" id="MU826830">
    <property type="protein sequence ID" value="KAJ7373755.1"/>
    <property type="molecule type" value="Genomic_DNA"/>
</dbReference>
<dbReference type="InterPro" id="IPR017452">
    <property type="entry name" value="GPCR_Rhodpsn_7TM"/>
</dbReference>
<comment type="subcellular location">
    <subcellularLocation>
        <location evidence="1">Membrane</location>
    </subcellularLocation>
</comment>
<reference evidence="7" key="1">
    <citation type="submission" date="2023-01" db="EMBL/GenBank/DDBJ databases">
        <title>Genome assembly of the deep-sea coral Lophelia pertusa.</title>
        <authorList>
            <person name="Herrera S."/>
            <person name="Cordes E."/>
        </authorList>
    </citation>
    <scope>NUCLEOTIDE SEQUENCE</scope>
    <source>
        <strain evidence="7">USNM1676648</strain>
        <tissue evidence="7">Polyp</tissue>
    </source>
</reference>
<evidence type="ECO:0000256" key="3">
    <source>
        <dbReference type="ARBA" id="ARBA00022989"/>
    </source>
</evidence>
<feature type="transmembrane region" description="Helical" evidence="5">
    <location>
        <begin position="171"/>
        <end position="191"/>
    </location>
</feature>
<evidence type="ECO:0000313" key="8">
    <source>
        <dbReference type="Proteomes" id="UP001163046"/>
    </source>
</evidence>
<evidence type="ECO:0000256" key="1">
    <source>
        <dbReference type="ARBA" id="ARBA00004370"/>
    </source>
</evidence>
<proteinExistence type="predicted"/>
<dbReference type="PRINTS" id="PR00237">
    <property type="entry name" value="GPCRRHODOPSN"/>
</dbReference>
<evidence type="ECO:0000256" key="2">
    <source>
        <dbReference type="ARBA" id="ARBA00022692"/>
    </source>
</evidence>
<evidence type="ECO:0000256" key="5">
    <source>
        <dbReference type="SAM" id="Phobius"/>
    </source>
</evidence>
<feature type="transmembrane region" description="Helical" evidence="5">
    <location>
        <begin position="221"/>
        <end position="243"/>
    </location>
</feature>
<comment type="caution">
    <text evidence="7">The sequence shown here is derived from an EMBL/GenBank/DDBJ whole genome shotgun (WGS) entry which is preliminary data.</text>
</comment>
<sequence length="378" mass="43335">MPKSKSNSTYILDLFSSRATTPVVHRTKQYEETDIPGGIVYLKEEESFLRISFSIIVVCTIIGSFLVCAVNVKNRGMLKSPYNVNIFHLAITDLLVSIAILLTPGFIFQEIPIALEGRLSGEIFCRVISSHFLTFCTATTSIYITVALATERWYAVTRPLEYRAKFHTKRLVCEGFIIWALSLCANSVLPFEVKYNPEKSSAAERCEVIKIPLLYPGIHKLLGIAQFVFKFIIPFTINCNLYMKVLRETQKSHVLSRRVGVGMRRNISRYGSCFDAGVSLMLVAQSSVLRVFLVRPRATQHTRALYDYRHRVDQPLPKPVHFCIPLSTIQRWIRNLFCAENDREEKLMKHNKRLCRFRRFTLQSECSPENIRVPSSPI</sequence>
<dbReference type="PANTHER" id="PTHR45698">
    <property type="entry name" value="TRACE AMINE-ASSOCIATED RECEPTOR 19N-RELATED"/>
    <property type="match status" value="1"/>
</dbReference>
<accession>A0A9X0CS76</accession>
<dbReference type="Gene3D" id="1.20.1070.10">
    <property type="entry name" value="Rhodopsin 7-helix transmembrane proteins"/>
    <property type="match status" value="1"/>
</dbReference>
<keyword evidence="4 5" id="KW-0472">Membrane</keyword>
<dbReference type="PANTHER" id="PTHR45698:SF1">
    <property type="entry name" value="TRACE AMINE-ASSOCIATED RECEPTOR 13C-LIKE"/>
    <property type="match status" value="1"/>
</dbReference>